<dbReference type="Pfam" id="PF00439">
    <property type="entry name" value="Bromodomain"/>
    <property type="match status" value="1"/>
</dbReference>
<comment type="caution">
    <text evidence="4">The sequence shown here is derived from an EMBL/GenBank/DDBJ whole genome shotgun (WGS) entry which is preliminary data.</text>
</comment>
<dbReference type="Gene3D" id="1.20.920.10">
    <property type="entry name" value="Bromodomain-like"/>
    <property type="match status" value="1"/>
</dbReference>
<feature type="domain" description="Bromo" evidence="3">
    <location>
        <begin position="11"/>
        <end position="75"/>
    </location>
</feature>
<dbReference type="SUPFAM" id="SSF47370">
    <property type="entry name" value="Bromodomain"/>
    <property type="match status" value="1"/>
</dbReference>
<dbReference type="AlphaFoldDB" id="A0A6L2LWL6"/>
<accession>A0A6L2LWL6</accession>
<dbReference type="PANTHER" id="PTHR22881">
    <property type="entry name" value="BROMODOMAIN CONTAINING PROTEIN"/>
    <property type="match status" value="1"/>
</dbReference>
<dbReference type="EMBL" id="BKCJ010005085">
    <property type="protein sequence ID" value="GEU64822.1"/>
    <property type="molecule type" value="Genomic_DNA"/>
</dbReference>
<reference evidence="4" key="1">
    <citation type="journal article" date="2019" name="Sci. Rep.">
        <title>Draft genome of Tanacetum cinerariifolium, the natural source of mosquito coil.</title>
        <authorList>
            <person name="Yamashiro T."/>
            <person name="Shiraishi A."/>
            <person name="Satake H."/>
            <person name="Nakayama K."/>
        </authorList>
    </citation>
    <scope>NUCLEOTIDE SEQUENCE</scope>
</reference>
<dbReference type="InterPro" id="IPR051831">
    <property type="entry name" value="Bromodomain_contain_prot"/>
</dbReference>
<keyword evidence="1 2" id="KW-0103">Bromodomain</keyword>
<evidence type="ECO:0000256" key="2">
    <source>
        <dbReference type="PROSITE-ProRule" id="PRU00035"/>
    </source>
</evidence>
<evidence type="ECO:0000313" key="4">
    <source>
        <dbReference type="EMBL" id="GEU64822.1"/>
    </source>
</evidence>
<sequence length="223" mass="25007">MFVDGEEEMLNKSPSGHPWLANVGTFQLSSTSNMRDQAILELKVEDYHEIIKVPMDFVTMRAKLHEGLYTFLEQFNLQSCIQHGIYLISGNAMHINLRVQFFSHRSTYKLPLDLNNDRYSKSLLHVSIHGIGVSVAEVVKVAGNVLAKEDNGPAKNLRVKNQFKGYDPDLGYNGVLDGAVGGVGYKEVVAREGLEEEALVEFIVEWFGEDEDGKKNGKDDIFN</sequence>
<dbReference type="InterPro" id="IPR001487">
    <property type="entry name" value="Bromodomain"/>
</dbReference>
<dbReference type="PANTHER" id="PTHR22881:SF26">
    <property type="entry name" value="BROMODOMAIN CONTAINING PROTEIN, EXPRESSED"/>
    <property type="match status" value="1"/>
</dbReference>
<organism evidence="4">
    <name type="scientific">Tanacetum cinerariifolium</name>
    <name type="common">Dalmatian daisy</name>
    <name type="synonym">Chrysanthemum cinerariifolium</name>
    <dbReference type="NCBI Taxonomy" id="118510"/>
    <lineage>
        <taxon>Eukaryota</taxon>
        <taxon>Viridiplantae</taxon>
        <taxon>Streptophyta</taxon>
        <taxon>Embryophyta</taxon>
        <taxon>Tracheophyta</taxon>
        <taxon>Spermatophyta</taxon>
        <taxon>Magnoliopsida</taxon>
        <taxon>eudicotyledons</taxon>
        <taxon>Gunneridae</taxon>
        <taxon>Pentapetalae</taxon>
        <taxon>asterids</taxon>
        <taxon>campanulids</taxon>
        <taxon>Asterales</taxon>
        <taxon>Asteraceae</taxon>
        <taxon>Asteroideae</taxon>
        <taxon>Anthemideae</taxon>
        <taxon>Anthemidinae</taxon>
        <taxon>Tanacetum</taxon>
    </lineage>
</organism>
<protein>
    <recommendedName>
        <fullName evidence="3">Bromo domain-containing protein</fullName>
    </recommendedName>
</protein>
<dbReference type="PROSITE" id="PS50014">
    <property type="entry name" value="BROMODOMAIN_2"/>
    <property type="match status" value="1"/>
</dbReference>
<dbReference type="InterPro" id="IPR036427">
    <property type="entry name" value="Bromodomain-like_sf"/>
</dbReference>
<name>A0A6L2LWL6_TANCI</name>
<evidence type="ECO:0000256" key="1">
    <source>
        <dbReference type="ARBA" id="ARBA00023117"/>
    </source>
</evidence>
<evidence type="ECO:0000259" key="3">
    <source>
        <dbReference type="PROSITE" id="PS50014"/>
    </source>
</evidence>
<proteinExistence type="predicted"/>
<gene>
    <name evidence="4" type="ORF">Tci_036800</name>
</gene>